<evidence type="ECO:0000313" key="4">
    <source>
        <dbReference type="Proteomes" id="UP000314616"/>
    </source>
</evidence>
<dbReference type="PANTHER" id="PTHR35848:SF6">
    <property type="entry name" value="CUPIN TYPE-2 DOMAIN-CONTAINING PROTEIN"/>
    <property type="match status" value="1"/>
</dbReference>
<evidence type="ECO:0000256" key="1">
    <source>
        <dbReference type="ARBA" id="ARBA00022723"/>
    </source>
</evidence>
<dbReference type="RefSeq" id="WP_139928810.1">
    <property type="nucleotide sequence ID" value="NZ_JBHUCV010000003.1"/>
</dbReference>
<evidence type="ECO:0000259" key="2">
    <source>
        <dbReference type="Pfam" id="PF07883"/>
    </source>
</evidence>
<accession>A0A5B8C2Q2</accession>
<keyword evidence="1" id="KW-0479">Metal-binding</keyword>
<evidence type="ECO:0000313" key="3">
    <source>
        <dbReference type="EMBL" id="QDC24949.1"/>
    </source>
</evidence>
<dbReference type="AlphaFoldDB" id="A0A5B8C2Q2"/>
<dbReference type="Gene3D" id="2.60.120.10">
    <property type="entry name" value="Jelly Rolls"/>
    <property type="match status" value="1"/>
</dbReference>
<dbReference type="PROSITE" id="PS00725">
    <property type="entry name" value="GERMIN"/>
    <property type="match status" value="1"/>
</dbReference>
<dbReference type="InterPro" id="IPR014710">
    <property type="entry name" value="RmlC-like_jellyroll"/>
</dbReference>
<dbReference type="Pfam" id="PF07883">
    <property type="entry name" value="Cupin_2"/>
    <property type="match status" value="1"/>
</dbReference>
<reference evidence="3 4" key="1">
    <citation type="submission" date="2019-05" db="EMBL/GenBank/DDBJ databases">
        <title>Georgenia *** sp. nov., and Georgenia *** sp. nov., isolated from the intestinal contents of plateau pika (Ochotona curzoniae) in the Qinghai-Tibet plateau of China.</title>
        <authorList>
            <person name="Tian Z."/>
        </authorList>
    </citation>
    <scope>NUCLEOTIDE SEQUENCE [LARGE SCALE GENOMIC DNA]</scope>
    <source>
        <strain evidence="3 4">Z443</strain>
    </source>
</reference>
<dbReference type="InterPro" id="IPR011051">
    <property type="entry name" value="RmlC_Cupin_sf"/>
</dbReference>
<dbReference type="GO" id="GO:0030145">
    <property type="term" value="F:manganese ion binding"/>
    <property type="evidence" value="ECO:0007669"/>
    <property type="project" value="InterPro"/>
</dbReference>
<proteinExistence type="predicted"/>
<protein>
    <submittedName>
        <fullName evidence="3">Cupin domain-containing protein</fullName>
    </submittedName>
</protein>
<dbReference type="Proteomes" id="UP000314616">
    <property type="component" value="Chromosome"/>
</dbReference>
<dbReference type="PANTHER" id="PTHR35848">
    <property type="entry name" value="OXALATE-BINDING PROTEIN"/>
    <property type="match status" value="1"/>
</dbReference>
<dbReference type="EMBL" id="CP040915">
    <property type="protein sequence ID" value="QDC24949.1"/>
    <property type="molecule type" value="Genomic_DNA"/>
</dbReference>
<dbReference type="SUPFAM" id="SSF51182">
    <property type="entry name" value="RmlC-like cupins"/>
    <property type="match status" value="1"/>
</dbReference>
<name>A0A5B8C2Q2_9MICO</name>
<dbReference type="InterPro" id="IPR019780">
    <property type="entry name" value="Germin_Mn-BS"/>
</dbReference>
<feature type="domain" description="Cupin type-2" evidence="2">
    <location>
        <begin position="36"/>
        <end position="102"/>
    </location>
</feature>
<dbReference type="InterPro" id="IPR013096">
    <property type="entry name" value="Cupin_2"/>
</dbReference>
<organism evidence="3 4">
    <name type="scientific">Georgenia yuyongxinii</name>
    <dbReference type="NCBI Taxonomy" id="2589797"/>
    <lineage>
        <taxon>Bacteria</taxon>
        <taxon>Bacillati</taxon>
        <taxon>Actinomycetota</taxon>
        <taxon>Actinomycetes</taxon>
        <taxon>Micrococcales</taxon>
        <taxon>Bogoriellaceae</taxon>
        <taxon>Georgenia</taxon>
    </lineage>
</organism>
<dbReference type="OrthoDB" id="5072724at2"/>
<dbReference type="KEGG" id="gyu:FE374_10295"/>
<gene>
    <name evidence="3" type="ORF">FE374_10295</name>
</gene>
<sequence length="122" mass="13377">MPVYRGVELGFTELAGRLSADPLPGDGLTDDVSMRVVRIRPGPRTPHRHPHSCEVMFVAQGDGRFWEGDTVHQVRAGDVLFVPTGVPHATVCVGDTDIVLACFFPRRDLPSNIEELPGPVRH</sequence>
<dbReference type="InterPro" id="IPR051610">
    <property type="entry name" value="GPI/OXD"/>
</dbReference>